<name>A0ABV9S9M5_9PSEU</name>
<sequence>MDLRTDLAQTAARPDTVEHDDPATRYHRLVGAELRQLRKRLNWTRRDLRRRLRNDISLQALATYELGTRQCTVSRFVEVCFALGAAPHEVLARVHATLLAEDADATRTEGVRVDLRIVAENDDLVLAPLRRWAAARRSAGADDAATAFLDQSALASLAQLCAIPADDLANRLNRLCTGQAPAAG</sequence>
<organism evidence="1 2">
    <name type="scientific">Actinophytocola glycyrrhizae</name>
    <dbReference type="NCBI Taxonomy" id="2044873"/>
    <lineage>
        <taxon>Bacteria</taxon>
        <taxon>Bacillati</taxon>
        <taxon>Actinomycetota</taxon>
        <taxon>Actinomycetes</taxon>
        <taxon>Pseudonocardiales</taxon>
        <taxon>Pseudonocardiaceae</taxon>
    </lineage>
</organism>
<dbReference type="RefSeq" id="WP_378059176.1">
    <property type="nucleotide sequence ID" value="NZ_JBHSIS010000017.1"/>
</dbReference>
<proteinExistence type="predicted"/>
<protein>
    <submittedName>
        <fullName evidence="1">Helix-turn-helix domain-containing protein</fullName>
    </submittedName>
</protein>
<reference evidence="2" key="1">
    <citation type="journal article" date="2019" name="Int. J. Syst. Evol. Microbiol.">
        <title>The Global Catalogue of Microorganisms (GCM) 10K type strain sequencing project: providing services to taxonomists for standard genome sequencing and annotation.</title>
        <authorList>
            <consortium name="The Broad Institute Genomics Platform"/>
            <consortium name="The Broad Institute Genome Sequencing Center for Infectious Disease"/>
            <person name="Wu L."/>
            <person name="Ma J."/>
        </authorList>
    </citation>
    <scope>NUCLEOTIDE SEQUENCE [LARGE SCALE GENOMIC DNA]</scope>
    <source>
        <strain evidence="2">ZS-22-S1</strain>
    </source>
</reference>
<dbReference type="InterPro" id="IPR010982">
    <property type="entry name" value="Lambda_DNA-bd_dom_sf"/>
</dbReference>
<dbReference type="Proteomes" id="UP001595859">
    <property type="component" value="Unassembled WGS sequence"/>
</dbReference>
<evidence type="ECO:0000313" key="2">
    <source>
        <dbReference type="Proteomes" id="UP001595859"/>
    </source>
</evidence>
<dbReference type="SUPFAM" id="SSF47413">
    <property type="entry name" value="lambda repressor-like DNA-binding domains"/>
    <property type="match status" value="1"/>
</dbReference>
<accession>A0ABV9S9M5</accession>
<keyword evidence="2" id="KW-1185">Reference proteome</keyword>
<dbReference type="Gene3D" id="1.10.260.40">
    <property type="entry name" value="lambda repressor-like DNA-binding domains"/>
    <property type="match status" value="1"/>
</dbReference>
<dbReference type="EMBL" id="JBHSIS010000017">
    <property type="protein sequence ID" value="MFC4857192.1"/>
    <property type="molecule type" value="Genomic_DNA"/>
</dbReference>
<evidence type="ECO:0000313" key="1">
    <source>
        <dbReference type="EMBL" id="MFC4857192.1"/>
    </source>
</evidence>
<dbReference type="Pfam" id="PF13560">
    <property type="entry name" value="HTH_31"/>
    <property type="match status" value="1"/>
</dbReference>
<comment type="caution">
    <text evidence="1">The sequence shown here is derived from an EMBL/GenBank/DDBJ whole genome shotgun (WGS) entry which is preliminary data.</text>
</comment>
<gene>
    <name evidence="1" type="ORF">ACFPCV_27165</name>
</gene>